<evidence type="ECO:0000256" key="1">
    <source>
        <dbReference type="ARBA" id="ARBA00022859"/>
    </source>
</evidence>
<name>A0A8X7X9E8_POLSE</name>
<dbReference type="PANTHER" id="PTHR23266">
    <property type="entry name" value="IMMUNOGLOBULIN HEAVY CHAIN"/>
    <property type="match status" value="1"/>
</dbReference>
<protein>
    <submittedName>
        <fullName evidence="5">HV307 protein</fullName>
    </submittedName>
</protein>
<dbReference type="InterPro" id="IPR050199">
    <property type="entry name" value="IgHV"/>
</dbReference>
<keyword evidence="1" id="KW-0391">Immunity</keyword>
<comment type="caution">
    <text evidence="5">The sequence shown here is derived from an EMBL/GenBank/DDBJ whole genome shotgun (WGS) entry which is preliminary data.</text>
</comment>
<dbReference type="PROSITE" id="PS50835">
    <property type="entry name" value="IG_LIKE"/>
    <property type="match status" value="1"/>
</dbReference>
<feature type="domain" description="Ig-like" evidence="4">
    <location>
        <begin position="43"/>
        <end position="150"/>
    </location>
</feature>
<dbReference type="AlphaFoldDB" id="A0A8X7X9E8"/>
<proteinExistence type="predicted"/>
<evidence type="ECO:0000256" key="3">
    <source>
        <dbReference type="ARBA" id="ARBA00043265"/>
    </source>
</evidence>
<feature type="non-terminal residue" evidence="5">
    <location>
        <position position="1"/>
    </location>
</feature>
<gene>
    <name evidence="5" type="primary">Ighv37_1</name>
    <name evidence="5" type="ORF">GTO96_0000173</name>
</gene>
<reference evidence="5 6" key="1">
    <citation type="journal article" date="2021" name="Cell">
        <title>Tracing the genetic footprints of vertebrate landing in non-teleost ray-finned fishes.</title>
        <authorList>
            <person name="Bi X."/>
            <person name="Wang K."/>
            <person name="Yang L."/>
            <person name="Pan H."/>
            <person name="Jiang H."/>
            <person name="Wei Q."/>
            <person name="Fang M."/>
            <person name="Yu H."/>
            <person name="Zhu C."/>
            <person name="Cai Y."/>
            <person name="He Y."/>
            <person name="Gan X."/>
            <person name="Zeng H."/>
            <person name="Yu D."/>
            <person name="Zhu Y."/>
            <person name="Jiang H."/>
            <person name="Qiu Q."/>
            <person name="Yang H."/>
            <person name="Zhang Y.E."/>
            <person name="Wang W."/>
            <person name="Zhu M."/>
            <person name="He S."/>
            <person name="Zhang G."/>
        </authorList>
    </citation>
    <scope>NUCLEOTIDE SEQUENCE [LARGE SCALE GENOMIC DNA]</scope>
    <source>
        <strain evidence="5">Bchr_013</strain>
    </source>
</reference>
<evidence type="ECO:0000256" key="2">
    <source>
        <dbReference type="ARBA" id="ARBA00023130"/>
    </source>
</evidence>
<dbReference type="InterPro" id="IPR013106">
    <property type="entry name" value="Ig_V-set"/>
</dbReference>
<dbReference type="GO" id="GO:0002250">
    <property type="term" value="P:adaptive immune response"/>
    <property type="evidence" value="ECO:0007669"/>
    <property type="project" value="UniProtKB-KW"/>
</dbReference>
<dbReference type="GO" id="GO:0005576">
    <property type="term" value="C:extracellular region"/>
    <property type="evidence" value="ECO:0007669"/>
    <property type="project" value="UniProtKB-ARBA"/>
</dbReference>
<accession>A0A8X7X9E8</accession>
<keyword evidence="3" id="KW-1280">Immunoglobulin</keyword>
<dbReference type="SMART" id="SM00406">
    <property type="entry name" value="IGv"/>
    <property type="match status" value="1"/>
</dbReference>
<dbReference type="InterPro" id="IPR013783">
    <property type="entry name" value="Ig-like_fold"/>
</dbReference>
<dbReference type="GO" id="GO:0019814">
    <property type="term" value="C:immunoglobulin complex"/>
    <property type="evidence" value="ECO:0007669"/>
    <property type="project" value="UniProtKB-KW"/>
</dbReference>
<dbReference type="Gene3D" id="2.60.40.10">
    <property type="entry name" value="Immunoglobulins"/>
    <property type="match status" value="1"/>
</dbReference>
<dbReference type="Proteomes" id="UP000886611">
    <property type="component" value="Unassembled WGS sequence"/>
</dbReference>
<evidence type="ECO:0000313" key="5">
    <source>
        <dbReference type="EMBL" id="KAG2463300.1"/>
    </source>
</evidence>
<sequence>MGAQELCSHHVTSYYKLQRIRYVCDKRNTATLSTHGTEGQSRPLLYNIHCEVILKQPEAEQRQPGQSLRLSCTISGFTFSGSSYLNWIRQPPGKGLEWLANERGDKGYTNYANSIKGRFTISTDSNGAYLQMNALTADDTAVYFCARQSQ</sequence>
<dbReference type="SUPFAM" id="SSF48726">
    <property type="entry name" value="Immunoglobulin"/>
    <property type="match status" value="1"/>
</dbReference>
<dbReference type="EMBL" id="JAATIS010004040">
    <property type="protein sequence ID" value="KAG2463300.1"/>
    <property type="molecule type" value="Genomic_DNA"/>
</dbReference>
<dbReference type="InterPro" id="IPR007110">
    <property type="entry name" value="Ig-like_dom"/>
</dbReference>
<keyword evidence="2" id="KW-1064">Adaptive immunity</keyword>
<evidence type="ECO:0000313" key="6">
    <source>
        <dbReference type="Proteomes" id="UP000886611"/>
    </source>
</evidence>
<dbReference type="InterPro" id="IPR036179">
    <property type="entry name" value="Ig-like_dom_sf"/>
</dbReference>
<organism evidence="5 6">
    <name type="scientific">Polypterus senegalus</name>
    <name type="common">Senegal bichir</name>
    <dbReference type="NCBI Taxonomy" id="55291"/>
    <lineage>
        <taxon>Eukaryota</taxon>
        <taxon>Metazoa</taxon>
        <taxon>Chordata</taxon>
        <taxon>Craniata</taxon>
        <taxon>Vertebrata</taxon>
        <taxon>Euteleostomi</taxon>
        <taxon>Actinopterygii</taxon>
        <taxon>Polypteriformes</taxon>
        <taxon>Polypteridae</taxon>
        <taxon>Polypterus</taxon>
    </lineage>
</organism>
<dbReference type="Pfam" id="PF07686">
    <property type="entry name" value="V-set"/>
    <property type="match status" value="1"/>
</dbReference>
<evidence type="ECO:0000259" key="4">
    <source>
        <dbReference type="PROSITE" id="PS50835"/>
    </source>
</evidence>
<feature type="non-terminal residue" evidence="5">
    <location>
        <position position="150"/>
    </location>
</feature>
<keyword evidence="6" id="KW-1185">Reference proteome</keyword>